<dbReference type="PROSITE" id="PS50883">
    <property type="entry name" value="EAL"/>
    <property type="match status" value="1"/>
</dbReference>
<dbReference type="InterPro" id="IPR001633">
    <property type="entry name" value="EAL_dom"/>
</dbReference>
<dbReference type="SMART" id="SM00052">
    <property type="entry name" value="EAL"/>
    <property type="match status" value="1"/>
</dbReference>
<dbReference type="InterPro" id="IPR029787">
    <property type="entry name" value="Nucleotide_cyclase"/>
</dbReference>
<dbReference type="SUPFAM" id="SSF55073">
    <property type="entry name" value="Nucleotide cyclase"/>
    <property type="match status" value="1"/>
</dbReference>
<evidence type="ECO:0000259" key="1">
    <source>
        <dbReference type="PROSITE" id="PS50883"/>
    </source>
</evidence>
<dbReference type="SMART" id="SM00267">
    <property type="entry name" value="GGDEF"/>
    <property type="match status" value="1"/>
</dbReference>
<dbReference type="SUPFAM" id="SSF141868">
    <property type="entry name" value="EAL domain-like"/>
    <property type="match status" value="1"/>
</dbReference>
<dbReference type="InterPro" id="IPR000160">
    <property type="entry name" value="GGDEF_dom"/>
</dbReference>
<evidence type="ECO:0000313" key="4">
    <source>
        <dbReference type="Proteomes" id="UP001237448"/>
    </source>
</evidence>
<dbReference type="InterPro" id="IPR050706">
    <property type="entry name" value="Cyclic-di-GMP_PDE-like"/>
</dbReference>
<evidence type="ECO:0000259" key="2">
    <source>
        <dbReference type="PROSITE" id="PS50887"/>
    </source>
</evidence>
<sequence>MSDRTMPPGGMIASISPIDPRALMIALNQACYEWCLETDHVSWSAGAARVLGIADQAALASGRAFAQLLDFEAPGGRHEAILHGGAGAAGSGTAYCLRYACRPAGSGRKRWIEDRGRWFAGPDGRPARARGLLRVVADCAEDEAGPSQHAGLGHRLGRVLAKACETGRRAALLLVAVDGLAAIEAEHGAVTADAVAAQVMRSLRRVLRVGDDLVSVADGRFALVLAGCDAADLPRAAERFRSSVAAAAVDAPAGTIHPSISIGGAVLLPTAPDGAAALHRAQHALDRCARESPGGFMTLASDADEGATPGAAGLIASALEEDRLFLAFDPIIDLRGQGGPAGPSPFRARSLVRTPAGATPWQPAQLSRDGDAAVARRFALRLIELADATLARHPEVEIVLPLPEGVIPPAGGEDRPRLTLELDEAVARADLDRGGALARAIRASGARLGVTGFGGGHLSFEAVKALEADRITLHGALVETAVQVAHGRFALRSLVEAAVQRSLAVGAEWVDDEATAQLLAGWGCDRLQGAVAGALRLDLPRPKAGLRPEPVMMTGT</sequence>
<accession>A0ABU0FNP9</accession>
<dbReference type="Gene3D" id="3.30.450.20">
    <property type="entry name" value="PAS domain"/>
    <property type="match status" value="1"/>
</dbReference>
<dbReference type="PROSITE" id="PS50887">
    <property type="entry name" value="GGDEF"/>
    <property type="match status" value="1"/>
</dbReference>
<keyword evidence="4" id="KW-1185">Reference proteome</keyword>
<proteinExistence type="predicted"/>
<dbReference type="InterPro" id="IPR035919">
    <property type="entry name" value="EAL_sf"/>
</dbReference>
<reference evidence="3 4" key="1">
    <citation type="submission" date="2023-07" db="EMBL/GenBank/DDBJ databases">
        <title>Genomic Encyclopedia of Type Strains, Phase IV (KMG-IV): sequencing the most valuable type-strain genomes for metagenomic binning, comparative biology and taxonomic classification.</title>
        <authorList>
            <person name="Goeker M."/>
        </authorList>
    </citation>
    <scope>NUCLEOTIDE SEQUENCE [LARGE SCALE GENOMIC DNA]</scope>
    <source>
        <strain evidence="3 4">DSM 5896</strain>
    </source>
</reference>
<comment type="caution">
    <text evidence="3">The sequence shown here is derived from an EMBL/GenBank/DDBJ whole genome shotgun (WGS) entry which is preliminary data.</text>
</comment>
<dbReference type="Pfam" id="PF00563">
    <property type="entry name" value="EAL"/>
    <property type="match status" value="1"/>
</dbReference>
<dbReference type="InterPro" id="IPR043128">
    <property type="entry name" value="Rev_trsase/Diguanyl_cyclase"/>
</dbReference>
<dbReference type="Pfam" id="PF00990">
    <property type="entry name" value="GGDEF"/>
    <property type="match status" value="1"/>
</dbReference>
<gene>
    <name evidence="3" type="ORF">J3R73_005883</name>
</gene>
<dbReference type="RefSeq" id="WP_307435829.1">
    <property type="nucleotide sequence ID" value="NZ_JAUSVK010000001.1"/>
</dbReference>
<dbReference type="PANTHER" id="PTHR33121">
    <property type="entry name" value="CYCLIC DI-GMP PHOSPHODIESTERASE PDEF"/>
    <property type="match status" value="1"/>
</dbReference>
<dbReference type="Gene3D" id="3.20.20.450">
    <property type="entry name" value="EAL domain"/>
    <property type="match status" value="1"/>
</dbReference>
<protein>
    <submittedName>
        <fullName evidence="3">EAL domain-containing protein (Putative c-di-GMP-specific phosphodiesterase class I)/GGDEF domain-containing protein</fullName>
    </submittedName>
</protein>
<organism evidence="3 4">
    <name type="scientific">Labrys monachus</name>
    <dbReference type="NCBI Taxonomy" id="217067"/>
    <lineage>
        <taxon>Bacteria</taxon>
        <taxon>Pseudomonadati</taxon>
        <taxon>Pseudomonadota</taxon>
        <taxon>Alphaproteobacteria</taxon>
        <taxon>Hyphomicrobiales</taxon>
        <taxon>Xanthobacteraceae</taxon>
        <taxon>Labrys</taxon>
    </lineage>
</organism>
<name>A0ABU0FNP9_9HYPH</name>
<dbReference type="Proteomes" id="UP001237448">
    <property type="component" value="Unassembled WGS sequence"/>
</dbReference>
<feature type="domain" description="GGDEF" evidence="2">
    <location>
        <begin position="168"/>
        <end position="303"/>
    </location>
</feature>
<dbReference type="EMBL" id="JAUSVK010000001">
    <property type="protein sequence ID" value="MDQ0396091.1"/>
    <property type="molecule type" value="Genomic_DNA"/>
</dbReference>
<evidence type="ECO:0000313" key="3">
    <source>
        <dbReference type="EMBL" id="MDQ0396091.1"/>
    </source>
</evidence>
<feature type="domain" description="EAL" evidence="1">
    <location>
        <begin position="308"/>
        <end position="549"/>
    </location>
</feature>
<dbReference type="PANTHER" id="PTHR33121:SF79">
    <property type="entry name" value="CYCLIC DI-GMP PHOSPHODIESTERASE PDED-RELATED"/>
    <property type="match status" value="1"/>
</dbReference>
<dbReference type="Gene3D" id="3.30.70.270">
    <property type="match status" value="1"/>
</dbReference>